<evidence type="ECO:0000313" key="16">
    <source>
        <dbReference type="Proteomes" id="UP000008068"/>
    </source>
</evidence>
<keyword evidence="3" id="KW-0121">Carboxypeptidase</keyword>
<evidence type="ECO:0000256" key="10">
    <source>
        <dbReference type="ARBA" id="ARBA00023157"/>
    </source>
</evidence>
<dbReference type="OMA" id="DPREINC"/>
<organism evidence="16">
    <name type="scientific">Caenorhabditis brenneri</name>
    <name type="common">Nematode worm</name>
    <dbReference type="NCBI Taxonomy" id="135651"/>
    <lineage>
        <taxon>Eukaryota</taxon>
        <taxon>Metazoa</taxon>
        <taxon>Ecdysozoa</taxon>
        <taxon>Nematoda</taxon>
        <taxon>Chromadorea</taxon>
        <taxon>Rhabditida</taxon>
        <taxon>Rhabditina</taxon>
        <taxon>Rhabditomorpha</taxon>
        <taxon>Rhabditoidea</taxon>
        <taxon>Rhabditidae</taxon>
        <taxon>Peloderinae</taxon>
        <taxon>Caenorhabditis</taxon>
    </lineage>
</organism>
<feature type="compositionally biased region" description="Low complexity" evidence="13">
    <location>
        <begin position="936"/>
        <end position="1013"/>
    </location>
</feature>
<dbReference type="eggNOG" id="KOG2650">
    <property type="taxonomic scope" value="Eukaryota"/>
</dbReference>
<keyword evidence="5" id="KW-0479">Metal-binding</keyword>
<dbReference type="PRINTS" id="PR00765">
    <property type="entry name" value="CRBOXYPTASEA"/>
</dbReference>
<dbReference type="Proteomes" id="UP000008068">
    <property type="component" value="Unassembled WGS sequence"/>
</dbReference>
<dbReference type="OrthoDB" id="3626597at2759"/>
<dbReference type="EMBL" id="GL379801">
    <property type="protein sequence ID" value="EGT36562.1"/>
    <property type="molecule type" value="Genomic_DNA"/>
</dbReference>
<dbReference type="InterPro" id="IPR000834">
    <property type="entry name" value="Peptidase_M14"/>
</dbReference>
<sequence length="1098" mass="124871">MCFDLIELNFWKTGKDKHGFWDVMVEMKNEKFFLDYLQLNDISHMKTIEDVERLITKHENNQTLSKLFPRLWDDSSSAHYDFHTYGSYQRMTDWMKQLVQKYPKMVQYISIGKTTEGRNIDGVEIGGDSRTKKIFWIDGGIHAREWAAPHTALFFIHQLTSRANEPGIKKLLEEITFVVVPCLNPDGYEFTRSSTNPHVRLWRKNRSKMQCRKDIWGRNRCCRGVDLNRNFDFHFRESGTSDDPCSEIYQGPAPFSEPEAKAVRDALLSQRYRGRTDAYITLHTYSQIWIHPYGHKKDAYPGDIKDLYEVGKKAAQALKRVYGTKYVVGSGADTLYPASGGSEDWAKHEAKVKFVYLLELRPDEKNWDGFILDEKELIPTARETWEGVRVVAEAVLDRILAGRASTPRGGHPQREEEKGEKKRSLGVLTTLWSIFFCIRVCVCSSLVSDYCCTKMRYLLFLVLIFCDETVYGIHNTDENSAFHNFKLIRINPETEGSVRYLRSLYEDPSPYELDFWQPPTHIGAIVDLTVAPSDAPRFVKDLESKNINYIVAVNDLSKAIENERGSDAFYNPVAGFAYDKYNSLDEIHSEMKRLKKEYPTMITLIDIGQSHENRTLLVMKITGKRNPLGSKISMWIDGGIHAREWISPATAMYIAHELILGYENDATVAKLMDHIDFYILPVMNPDGYEYSREKNRMWRKNRSPAKCHRQTFSTVCCSGVDLNRNFDWFWASTGSSSDPCHDTYHGSSAFSEPESQAVRDFLEQNTPEAFISLHSYSQMWLIPYGHRKQSYPQDYHTGLRPLALRATKALYELYGTKYQVGTGADLMYEASGGSHDWAKGQLKVPYAYLIELRPKNTMMGHGFLLPEREIVPTGLETSESIKVVADELVAQFVEPVIRAKMSTTSRPSIPPYRRGYSIIDTTTTEPEDTVTEKRTTVVPSTVSTTTTVAPTTTTTVATTTTTEEPTTTTPTTTTTTTEAPTTTTETTTVPPTTTTTVTESTTTTTVSQETTTTISPEDATATVVLPTETYPPGTEEVSTIRPDEETEEIRVIEETSAPVKCLDYGDYCRLWGVLQLCYRDQVSKLCPKTCDSRCAFVN</sequence>
<keyword evidence="9" id="KW-0482">Metalloprotease</keyword>
<dbReference type="Gene3D" id="3.30.70.340">
    <property type="entry name" value="Metallocarboxypeptidase-like"/>
    <property type="match status" value="2"/>
</dbReference>
<evidence type="ECO:0000256" key="12">
    <source>
        <dbReference type="PROSITE-ProRule" id="PRU01379"/>
    </source>
</evidence>
<evidence type="ECO:0000256" key="4">
    <source>
        <dbReference type="ARBA" id="ARBA00022670"/>
    </source>
</evidence>
<dbReference type="GO" id="GO:0008270">
    <property type="term" value="F:zinc ion binding"/>
    <property type="evidence" value="ECO:0007669"/>
    <property type="project" value="InterPro"/>
</dbReference>
<evidence type="ECO:0000313" key="15">
    <source>
        <dbReference type="EMBL" id="EGT36562.1"/>
    </source>
</evidence>
<keyword evidence="16" id="KW-1185">Reference proteome</keyword>
<proteinExistence type="inferred from homology"/>
<dbReference type="PANTHER" id="PTHR11705:SF133">
    <property type="entry name" value="PEPTIDASE M14 CARBOXYPEPTIDASE A DOMAIN-CONTAINING PROTEIN"/>
    <property type="match status" value="1"/>
</dbReference>
<evidence type="ECO:0000256" key="9">
    <source>
        <dbReference type="ARBA" id="ARBA00023049"/>
    </source>
</evidence>
<protein>
    <recommendedName>
        <fullName evidence="11">Zinc carboxypeptidase A 1</fullName>
    </recommendedName>
</protein>
<evidence type="ECO:0000256" key="13">
    <source>
        <dbReference type="SAM" id="MobiDB-lite"/>
    </source>
</evidence>
<accession>G0MM29</accession>
<keyword evidence="4" id="KW-0645">Protease</keyword>
<dbReference type="Pfam" id="PF02244">
    <property type="entry name" value="Propep_M14"/>
    <property type="match status" value="2"/>
</dbReference>
<dbReference type="InterPro" id="IPR003146">
    <property type="entry name" value="M14A_act_pep"/>
</dbReference>
<dbReference type="Pfam" id="PF00246">
    <property type="entry name" value="Peptidase_M14"/>
    <property type="match status" value="2"/>
</dbReference>
<dbReference type="STRING" id="135651.G0MM29"/>
<dbReference type="SUPFAM" id="SSF54897">
    <property type="entry name" value="Protease propeptides/inhibitors"/>
    <property type="match status" value="2"/>
</dbReference>
<dbReference type="FunFam" id="3.30.70.340:FF:000002">
    <property type="entry name" value="Carboxypeptidase A"/>
    <property type="match status" value="1"/>
</dbReference>
<dbReference type="InterPro" id="IPR057247">
    <property type="entry name" value="CARBOXYPEPT_ZN_2"/>
</dbReference>
<evidence type="ECO:0000256" key="2">
    <source>
        <dbReference type="ARBA" id="ARBA00005988"/>
    </source>
</evidence>
<dbReference type="InParanoid" id="G0MM29"/>
<dbReference type="SUPFAM" id="SSF53187">
    <property type="entry name" value="Zn-dependent exopeptidases"/>
    <property type="match status" value="2"/>
</dbReference>
<dbReference type="FunFam" id="3.40.630.10:FF:000070">
    <property type="entry name" value="Putative carboxypeptidase suro-1"/>
    <property type="match status" value="1"/>
</dbReference>
<keyword evidence="6" id="KW-0732">Signal</keyword>
<dbReference type="PROSITE" id="PS00133">
    <property type="entry name" value="CARBOXYPEPT_ZN_2"/>
    <property type="match status" value="1"/>
</dbReference>
<dbReference type="Gene3D" id="3.40.630.10">
    <property type="entry name" value="Zn peptidases"/>
    <property type="match status" value="2"/>
</dbReference>
<evidence type="ECO:0000256" key="3">
    <source>
        <dbReference type="ARBA" id="ARBA00022645"/>
    </source>
</evidence>
<evidence type="ECO:0000259" key="14">
    <source>
        <dbReference type="PROSITE" id="PS52035"/>
    </source>
</evidence>
<dbReference type="HOGENOM" id="CLU_283599_0_0_1"/>
<feature type="domain" description="Peptidase M14" evidence="14">
    <location>
        <begin position="84"/>
        <end position="395"/>
    </location>
</feature>
<evidence type="ECO:0000256" key="6">
    <source>
        <dbReference type="ARBA" id="ARBA00022729"/>
    </source>
</evidence>
<keyword evidence="10" id="KW-1015">Disulfide bond</keyword>
<feature type="region of interest" description="Disordered" evidence="13">
    <location>
        <begin position="926"/>
        <end position="1013"/>
    </location>
</feature>
<comment type="cofactor">
    <cofactor evidence="1">
        <name>Zn(2+)</name>
        <dbReference type="ChEBI" id="CHEBI:29105"/>
    </cofactor>
</comment>
<dbReference type="AlphaFoldDB" id="G0MM29"/>
<evidence type="ECO:0000256" key="11">
    <source>
        <dbReference type="ARBA" id="ARBA00069039"/>
    </source>
</evidence>
<reference evidence="16" key="1">
    <citation type="submission" date="2011-07" db="EMBL/GenBank/DDBJ databases">
        <authorList>
            <consortium name="Caenorhabditis brenneri Sequencing and Analysis Consortium"/>
            <person name="Wilson R.K."/>
        </authorList>
    </citation>
    <scope>NUCLEOTIDE SEQUENCE [LARGE SCALE GENOMIC DNA]</scope>
    <source>
        <strain evidence="16">PB2801</strain>
    </source>
</reference>
<dbReference type="FunFam" id="3.40.630.10:FF:000208">
    <property type="entry name" value="Protein CBG05161"/>
    <property type="match status" value="1"/>
</dbReference>
<dbReference type="CDD" id="cd03860">
    <property type="entry name" value="M14_CP_A-B_like"/>
    <property type="match status" value="2"/>
</dbReference>
<dbReference type="GO" id="GO:0006508">
    <property type="term" value="P:proteolysis"/>
    <property type="evidence" value="ECO:0007669"/>
    <property type="project" value="UniProtKB-KW"/>
</dbReference>
<comment type="similarity">
    <text evidence="2 12">Belongs to the peptidase M14 family.</text>
</comment>
<gene>
    <name evidence="15" type="ORF">CAEBREN_00188</name>
</gene>
<keyword evidence="7" id="KW-0378">Hydrolase</keyword>
<dbReference type="MEROPS" id="M14.A22"/>
<evidence type="ECO:0000256" key="8">
    <source>
        <dbReference type="ARBA" id="ARBA00022833"/>
    </source>
</evidence>
<dbReference type="PROSITE" id="PS52035">
    <property type="entry name" value="PEPTIDASE_M14"/>
    <property type="match status" value="2"/>
</dbReference>
<feature type="active site" description="Proton donor/acceptor" evidence="12">
    <location>
        <position position="359"/>
    </location>
</feature>
<dbReference type="GO" id="GO:0005615">
    <property type="term" value="C:extracellular space"/>
    <property type="evidence" value="ECO:0007669"/>
    <property type="project" value="TreeGrafter"/>
</dbReference>
<evidence type="ECO:0000256" key="7">
    <source>
        <dbReference type="ARBA" id="ARBA00022801"/>
    </source>
</evidence>
<feature type="active site" description="Proton donor/acceptor" evidence="12">
    <location>
        <position position="851"/>
    </location>
</feature>
<dbReference type="PANTHER" id="PTHR11705">
    <property type="entry name" value="PROTEASE FAMILY M14 CARBOXYPEPTIDASE A,B"/>
    <property type="match status" value="1"/>
</dbReference>
<dbReference type="GO" id="GO:0004181">
    <property type="term" value="F:metallocarboxypeptidase activity"/>
    <property type="evidence" value="ECO:0007669"/>
    <property type="project" value="InterPro"/>
</dbReference>
<dbReference type="FunCoup" id="G0MM29">
    <property type="interactions" value="45"/>
</dbReference>
<evidence type="ECO:0000256" key="5">
    <source>
        <dbReference type="ARBA" id="ARBA00022723"/>
    </source>
</evidence>
<feature type="domain" description="Peptidase M14" evidence="14">
    <location>
        <begin position="580"/>
        <end position="888"/>
    </location>
</feature>
<dbReference type="SMART" id="SM00631">
    <property type="entry name" value="Zn_pept"/>
    <property type="match status" value="2"/>
</dbReference>
<dbReference type="InterPro" id="IPR036990">
    <property type="entry name" value="M14A-like_propep"/>
</dbReference>
<name>G0MM29_CAEBE</name>
<keyword evidence="8" id="KW-0862">Zinc</keyword>
<evidence type="ECO:0000256" key="1">
    <source>
        <dbReference type="ARBA" id="ARBA00001947"/>
    </source>
</evidence>